<dbReference type="SMART" id="SM00672">
    <property type="entry name" value="CAP10"/>
    <property type="match status" value="1"/>
</dbReference>
<gene>
    <name evidence="3" type="ORF">CROQUDRAFT_49034</name>
</gene>
<feature type="transmembrane region" description="Helical" evidence="1">
    <location>
        <begin position="12"/>
        <end position="32"/>
    </location>
</feature>
<evidence type="ECO:0000256" key="1">
    <source>
        <dbReference type="SAM" id="Phobius"/>
    </source>
</evidence>
<sequence length="619" mass="71421">MAIVLRRPPNWSTVQTIILIFIFTFIFCLYFLQIDPRLHLVPKPDLPSYASQPSVSEQDSPVDSSSLPQPLINLRYSVDGLVYFLDHPSKFPSPTIQHPIFSLIQNATEMWNSKLRKQSETLCLAAIEYHRRHQRHPPRGFDKWWIWAKNHHVQLLDEYDSMFKAIEPFFALPPKIFRQRVDDLLYNRTKWKADTIVISIKTGKVILSGHRAHNGQRPTELMKLLEGIAHLLPDVELPISTMDLPAVLVSSKSYERHVQLARQSDYLPVSEISEIYEEPGLHGWPNTCPPESRLRRALDGGHLYVSSSELWTQSYIFDHVPAMNVCDHPELEQLIGFLSMTKLNVHPYFPLFSFSKPYGFSEIPITPTAQYSQPTGPDPLWEQKTSLGLLWRGSTTGITFDKSTNWLQSQRTRLVKFANLSTGNNITIRIVNPKTGKLGYFNANGSALNSKYFDIGFTGQPLQCHVQNGICAALSRLFTFKEVVDAEATNKYKYILDVDGNGWSGRFHRLMTTKSVILKSTIFPEWYVYADRIQPWYHYVPVRVNYQDLYDIMAFFTGDLEGRGAQDEEAKKIGEAGSTWAKTFWRTEDMQAYMYRLILEYARLLKRDEQGMDYLCDER</sequence>
<keyword evidence="1" id="KW-0472">Membrane</keyword>
<protein>
    <recommendedName>
        <fullName evidence="2">Glycosyl transferase CAP10 domain-containing protein</fullName>
    </recommendedName>
</protein>
<dbReference type="PANTHER" id="PTHR12203">
    <property type="entry name" value="KDEL LYS-ASP-GLU-LEU CONTAINING - RELATED"/>
    <property type="match status" value="1"/>
</dbReference>
<keyword evidence="1" id="KW-1133">Transmembrane helix</keyword>
<dbReference type="PANTHER" id="PTHR12203:SF118">
    <property type="entry name" value="BETA-1,2-XYLOSYLTRANSFERASE 1"/>
    <property type="match status" value="1"/>
</dbReference>
<dbReference type="AlphaFoldDB" id="A0A9P6T8S1"/>
<feature type="domain" description="Glycosyl transferase CAP10" evidence="2">
    <location>
        <begin position="319"/>
        <end position="608"/>
    </location>
</feature>
<comment type="caution">
    <text evidence="3">The sequence shown here is derived from an EMBL/GenBank/DDBJ whole genome shotgun (WGS) entry which is preliminary data.</text>
</comment>
<dbReference type="InterPro" id="IPR051091">
    <property type="entry name" value="O-Glucosyltr/Glycosyltrsf_90"/>
</dbReference>
<accession>A0A9P6T8S1</accession>
<name>A0A9P6T8S1_9BASI</name>
<dbReference type="InterPro" id="IPR006598">
    <property type="entry name" value="CAP10"/>
</dbReference>
<keyword evidence="1" id="KW-0812">Transmembrane</keyword>
<dbReference type="OrthoDB" id="541052at2759"/>
<evidence type="ECO:0000313" key="3">
    <source>
        <dbReference type="EMBL" id="KAG0143301.1"/>
    </source>
</evidence>
<organism evidence="3 4">
    <name type="scientific">Cronartium quercuum f. sp. fusiforme G11</name>
    <dbReference type="NCBI Taxonomy" id="708437"/>
    <lineage>
        <taxon>Eukaryota</taxon>
        <taxon>Fungi</taxon>
        <taxon>Dikarya</taxon>
        <taxon>Basidiomycota</taxon>
        <taxon>Pucciniomycotina</taxon>
        <taxon>Pucciniomycetes</taxon>
        <taxon>Pucciniales</taxon>
        <taxon>Coleosporiaceae</taxon>
        <taxon>Cronartium</taxon>
    </lineage>
</organism>
<dbReference type="EMBL" id="MU167323">
    <property type="protein sequence ID" value="KAG0143301.1"/>
    <property type="molecule type" value="Genomic_DNA"/>
</dbReference>
<keyword evidence="4" id="KW-1185">Reference proteome</keyword>
<dbReference type="Pfam" id="PF05686">
    <property type="entry name" value="Glyco_transf_90"/>
    <property type="match status" value="1"/>
</dbReference>
<proteinExistence type="predicted"/>
<dbReference type="Proteomes" id="UP000886653">
    <property type="component" value="Unassembled WGS sequence"/>
</dbReference>
<evidence type="ECO:0000259" key="2">
    <source>
        <dbReference type="SMART" id="SM00672"/>
    </source>
</evidence>
<evidence type="ECO:0000313" key="4">
    <source>
        <dbReference type="Proteomes" id="UP000886653"/>
    </source>
</evidence>
<reference evidence="3" key="1">
    <citation type="submission" date="2013-11" db="EMBL/GenBank/DDBJ databases">
        <title>Genome sequence of the fusiform rust pathogen reveals effectors for host alternation and coevolution with pine.</title>
        <authorList>
            <consortium name="DOE Joint Genome Institute"/>
            <person name="Smith K."/>
            <person name="Pendleton A."/>
            <person name="Kubisiak T."/>
            <person name="Anderson C."/>
            <person name="Salamov A."/>
            <person name="Aerts A."/>
            <person name="Riley R."/>
            <person name="Clum A."/>
            <person name="Lindquist E."/>
            <person name="Ence D."/>
            <person name="Campbell M."/>
            <person name="Kronenberg Z."/>
            <person name="Feau N."/>
            <person name="Dhillon B."/>
            <person name="Hamelin R."/>
            <person name="Burleigh J."/>
            <person name="Smith J."/>
            <person name="Yandell M."/>
            <person name="Nelson C."/>
            <person name="Grigoriev I."/>
            <person name="Davis J."/>
        </authorList>
    </citation>
    <scope>NUCLEOTIDE SEQUENCE</scope>
    <source>
        <strain evidence="3">G11</strain>
    </source>
</reference>